<dbReference type="InterPro" id="IPR012340">
    <property type="entry name" value="NA-bd_OB-fold"/>
</dbReference>
<keyword evidence="3" id="KW-1185">Reference proteome</keyword>
<evidence type="ECO:0000259" key="1">
    <source>
        <dbReference type="SMART" id="SM00955"/>
    </source>
</evidence>
<dbReference type="RefSeq" id="WP_188784780.1">
    <property type="nucleotide sequence ID" value="NZ_BMNI01000009.1"/>
</dbReference>
<dbReference type="SMART" id="SM00955">
    <property type="entry name" value="RNB"/>
    <property type="match status" value="1"/>
</dbReference>
<dbReference type="PANTHER" id="PTHR23355:SF9">
    <property type="entry name" value="DIS3-LIKE EXONUCLEASE 2"/>
    <property type="match status" value="1"/>
</dbReference>
<dbReference type="Pfam" id="PF00773">
    <property type="entry name" value="RNB"/>
    <property type="match status" value="1"/>
</dbReference>
<comment type="caution">
    <text evidence="2">The sequence shown here is derived from an EMBL/GenBank/DDBJ whole genome shotgun (WGS) entry which is preliminary data.</text>
</comment>
<evidence type="ECO:0000313" key="3">
    <source>
        <dbReference type="Proteomes" id="UP000655410"/>
    </source>
</evidence>
<accession>A0ABQ2NCF0</accession>
<dbReference type="EMBL" id="BMNI01000009">
    <property type="protein sequence ID" value="GGO92608.1"/>
    <property type="molecule type" value="Genomic_DNA"/>
</dbReference>
<dbReference type="SUPFAM" id="SSF50249">
    <property type="entry name" value="Nucleic acid-binding proteins"/>
    <property type="match status" value="1"/>
</dbReference>
<dbReference type="InterPro" id="IPR040596">
    <property type="entry name" value="RNase_II_C_S1"/>
</dbReference>
<sequence length="482" mass="51472">MAKRVVRVHSVSDGVAAATLREGVAALQAELGVTPAFPPDVDAAAAQAAAHPRLPTLDRTDVPLVTIDPEGSMDLDQALHIERVDAGGGYVVHYAIADLAAFITAGDPVDLEANRRGETLYGADDKVPLHPTAISEAAGSLLPDQVRPALLWTVTLDADGNQTDAKVERALVKSRAKLSYNGVQGELDAGKADPVFGLLKEVGELRLALEAKRGGVTLPIPEQEIDIDGDTWRLEFRAQAPVEQWNAQISLLTGMAAAKIMLDGGVGILRTLPDPDPRDVARLRRTAQALKVDWPEGLDYPAFVRTLDPTKPVHAAMANACTRLLRGAGYVGFNGTKPEQTRHSAIAAEYAHVTAPLRRLVDRYALECCVALCAGQPVPEWVIEKLEVVPETMRESGRRASAYERGVVDLVEAGVLAPHVGESFSAVVVDIDEKQPTRGRVTLAEPAVEADVTGTASLPLGQEVSVRLTEADPAKRRVTFTA</sequence>
<proteinExistence type="predicted"/>
<dbReference type="Pfam" id="PF18614">
    <property type="entry name" value="RNase_II_C_S1"/>
    <property type="match status" value="1"/>
</dbReference>
<evidence type="ECO:0000313" key="2">
    <source>
        <dbReference type="EMBL" id="GGO92608.1"/>
    </source>
</evidence>
<gene>
    <name evidence="2" type="ORF">GCM10011584_29380</name>
</gene>
<protein>
    <submittedName>
        <fullName evidence="2">Ribonuclease R</fullName>
    </submittedName>
</protein>
<reference evidence="3" key="1">
    <citation type="journal article" date="2019" name="Int. J. Syst. Evol. Microbiol.">
        <title>The Global Catalogue of Microorganisms (GCM) 10K type strain sequencing project: providing services to taxonomists for standard genome sequencing and annotation.</title>
        <authorList>
            <consortium name="The Broad Institute Genomics Platform"/>
            <consortium name="The Broad Institute Genome Sequencing Center for Infectious Disease"/>
            <person name="Wu L."/>
            <person name="Ma J."/>
        </authorList>
    </citation>
    <scope>NUCLEOTIDE SEQUENCE [LARGE SCALE GENOMIC DNA]</scope>
    <source>
        <strain evidence="3">CGMCC 4.7371</strain>
    </source>
</reference>
<dbReference type="InterPro" id="IPR050180">
    <property type="entry name" value="RNR_Ribonuclease"/>
</dbReference>
<organism evidence="2 3">
    <name type="scientific">Nocardioides phosphati</name>
    <dbReference type="NCBI Taxonomy" id="1867775"/>
    <lineage>
        <taxon>Bacteria</taxon>
        <taxon>Bacillati</taxon>
        <taxon>Actinomycetota</taxon>
        <taxon>Actinomycetes</taxon>
        <taxon>Propionibacteriales</taxon>
        <taxon>Nocardioidaceae</taxon>
        <taxon>Nocardioides</taxon>
    </lineage>
</organism>
<dbReference type="InterPro" id="IPR001900">
    <property type="entry name" value="RNase_II/R"/>
</dbReference>
<name>A0ABQ2NCF0_9ACTN</name>
<feature type="domain" description="RNB" evidence="1">
    <location>
        <begin position="56"/>
        <end position="375"/>
    </location>
</feature>
<dbReference type="Proteomes" id="UP000655410">
    <property type="component" value="Unassembled WGS sequence"/>
</dbReference>
<dbReference type="PANTHER" id="PTHR23355">
    <property type="entry name" value="RIBONUCLEASE"/>
    <property type="match status" value="1"/>
</dbReference>